<proteinExistence type="predicted"/>
<reference evidence="2 3" key="1">
    <citation type="submission" date="2016-06" db="EMBL/GenBank/DDBJ databases">
        <title>Revisiting the taxonomy of the Elizabethkingia Genus based on Whole-Genome Sequencing, Optical Mapping, and MALDI-TOF.</title>
        <authorList>
            <person name="Nicholson A.C."/>
        </authorList>
    </citation>
    <scope>NUCLEOTIDE SEQUENCE [LARGE SCALE GENOMIC DNA]</scope>
    <source>
        <strain evidence="2 3">G4070</strain>
    </source>
</reference>
<sequence length="390" mass="45379">MSKNKYIYLLFFFILLLFVIPLPQYYLIASSLMTGTLFFCILFLGTFSFFGNFLFEKKVFNQIIFFEIIIIIHLLLCSFFFKNVDFLRGFLSILMFHLFIFTSYFLSKKIISLNAKLLNNILNICFVIFMLSFVGSFFPSIQNINNTKPIIPYNEPSHYALFFMPFLYYKTFTANTQKKIIYIIIGGFIALFLKNFTLLVGVALCIILNFRKKSIIILVVTGLLMFFYLDLTYFSDRLKLTTDSDNLSVLVFVQGWQLAYNSLKETYGLGIGIQQLGFVKVETEAGDTIIRLLGRNVNDTDAGLTFGKIVSEFGLLGVFLIIIYLKYFYKIYIKISTIKNKNILFACSIYFAFSLDIFIRGIGYFNTPFLLFFTAIFILKNYFKHENNLR</sequence>
<feature type="transmembrane region" description="Helical" evidence="1">
    <location>
        <begin position="118"/>
        <end position="138"/>
    </location>
</feature>
<feature type="transmembrane region" description="Helical" evidence="1">
    <location>
        <begin position="365"/>
        <end position="383"/>
    </location>
</feature>
<evidence type="ECO:0000313" key="2">
    <source>
        <dbReference type="EMBL" id="OPC61549.1"/>
    </source>
</evidence>
<dbReference type="RefSeq" id="WP_078772984.1">
    <property type="nucleotide sequence ID" value="NZ_JBKJBK010000014.1"/>
</dbReference>
<keyword evidence="1" id="KW-0472">Membrane</keyword>
<feature type="transmembrane region" description="Helical" evidence="1">
    <location>
        <begin position="309"/>
        <end position="329"/>
    </location>
</feature>
<name>A0A1T3MAR6_9FLAO</name>
<feature type="transmembrane region" description="Helical" evidence="1">
    <location>
        <begin position="215"/>
        <end position="234"/>
    </location>
</feature>
<feature type="transmembrane region" description="Helical" evidence="1">
    <location>
        <begin position="341"/>
        <end position="359"/>
    </location>
</feature>
<keyword evidence="3" id="KW-1185">Reference proteome</keyword>
<feature type="transmembrane region" description="Helical" evidence="1">
    <location>
        <begin position="180"/>
        <end position="208"/>
    </location>
</feature>
<feature type="transmembrane region" description="Helical" evidence="1">
    <location>
        <begin position="7"/>
        <end position="26"/>
    </location>
</feature>
<comment type="caution">
    <text evidence="2">The sequence shown here is derived from an EMBL/GenBank/DDBJ whole genome shotgun (WGS) entry which is preliminary data.</text>
</comment>
<feature type="transmembrane region" description="Helical" evidence="1">
    <location>
        <begin position="32"/>
        <end position="51"/>
    </location>
</feature>
<organism evidence="2 3">
    <name type="scientific">Elizabethkingia occulta</name>
    <dbReference type="NCBI Taxonomy" id="1867263"/>
    <lineage>
        <taxon>Bacteria</taxon>
        <taxon>Pseudomonadati</taxon>
        <taxon>Bacteroidota</taxon>
        <taxon>Flavobacteriia</taxon>
        <taxon>Flavobacteriales</taxon>
        <taxon>Weeksellaceae</taxon>
        <taxon>Elizabethkingia</taxon>
    </lineage>
</organism>
<protein>
    <recommendedName>
        <fullName evidence="4">O-antigen polymerase</fullName>
    </recommendedName>
</protein>
<feature type="transmembrane region" description="Helical" evidence="1">
    <location>
        <begin position="87"/>
        <end position="106"/>
    </location>
</feature>
<dbReference type="AlphaFoldDB" id="A0A1T3MAR6"/>
<keyword evidence="1" id="KW-0812">Transmembrane</keyword>
<evidence type="ECO:0000313" key="3">
    <source>
        <dbReference type="Proteomes" id="UP000190813"/>
    </source>
</evidence>
<dbReference type="Proteomes" id="UP000190813">
    <property type="component" value="Unassembled WGS sequence"/>
</dbReference>
<keyword evidence="1" id="KW-1133">Transmembrane helix</keyword>
<evidence type="ECO:0000256" key="1">
    <source>
        <dbReference type="SAM" id="Phobius"/>
    </source>
</evidence>
<evidence type="ECO:0008006" key="4">
    <source>
        <dbReference type="Google" id="ProtNLM"/>
    </source>
</evidence>
<feature type="transmembrane region" description="Helical" evidence="1">
    <location>
        <begin position="63"/>
        <end position="81"/>
    </location>
</feature>
<gene>
    <name evidence="2" type="ORF">BAZ10_10605</name>
</gene>
<dbReference type="EMBL" id="MAHX01000020">
    <property type="protein sequence ID" value="OPC61549.1"/>
    <property type="molecule type" value="Genomic_DNA"/>
</dbReference>
<accession>A0A1T3MAR6</accession>